<comment type="function">
    <text evidence="10">RNA helicase.</text>
</comment>
<keyword evidence="16" id="KW-1185">Reference proteome</keyword>
<dbReference type="Pfam" id="PF00271">
    <property type="entry name" value="Helicase_C"/>
    <property type="match status" value="1"/>
</dbReference>
<reference evidence="15 16" key="1">
    <citation type="submission" date="2016-07" db="EMBL/GenBank/DDBJ databases">
        <title>Pervasive Adenine N6-methylation of Active Genes in Fungi.</title>
        <authorList>
            <consortium name="DOE Joint Genome Institute"/>
            <person name="Mondo S.J."/>
            <person name="Dannebaum R.O."/>
            <person name="Kuo R.C."/>
            <person name="Labutti K."/>
            <person name="Haridas S."/>
            <person name="Kuo A."/>
            <person name="Salamov A."/>
            <person name="Ahrendt S.R."/>
            <person name="Lipzen A."/>
            <person name="Sullivan W."/>
            <person name="Andreopoulos W.B."/>
            <person name="Clum A."/>
            <person name="Lindquist E."/>
            <person name="Daum C."/>
            <person name="Ramamoorthy G.K."/>
            <person name="Gryganskyi A."/>
            <person name="Culley D."/>
            <person name="Magnuson J.K."/>
            <person name="James T.Y."/>
            <person name="O'Malley M.A."/>
            <person name="Stajich J.E."/>
            <person name="Spatafora J.W."/>
            <person name="Visel A."/>
            <person name="Grigoriev I.V."/>
        </authorList>
    </citation>
    <scope>NUCLEOTIDE SEQUENCE [LARGE SCALE GENOMIC DNA]</scope>
    <source>
        <strain evidence="15 16">NRRL 2496</strain>
    </source>
</reference>
<dbReference type="PANTHER" id="PTHR24031">
    <property type="entry name" value="RNA HELICASE"/>
    <property type="match status" value="1"/>
</dbReference>
<evidence type="ECO:0000256" key="3">
    <source>
        <dbReference type="ARBA" id="ARBA00022552"/>
    </source>
</evidence>
<feature type="compositionally biased region" description="Basic residues" evidence="12">
    <location>
        <begin position="611"/>
        <end position="624"/>
    </location>
</feature>
<dbReference type="SMART" id="SM00490">
    <property type="entry name" value="HELICc"/>
    <property type="match status" value="1"/>
</dbReference>
<evidence type="ECO:0000256" key="7">
    <source>
        <dbReference type="ARBA" id="ARBA00022840"/>
    </source>
</evidence>
<keyword evidence="5 9" id="KW-0378">Hydrolase</keyword>
<feature type="domain" description="Helicase C-terminal" evidence="14">
    <location>
        <begin position="220"/>
        <end position="379"/>
    </location>
</feature>
<dbReference type="OMA" id="NAHQLYE"/>
<dbReference type="GO" id="GO:0042802">
    <property type="term" value="F:identical protein binding"/>
    <property type="evidence" value="ECO:0007669"/>
    <property type="project" value="EnsemblFungi"/>
</dbReference>
<dbReference type="CDD" id="cd18787">
    <property type="entry name" value="SF2_C_DEAD"/>
    <property type="match status" value="1"/>
</dbReference>
<dbReference type="SMART" id="SM01178">
    <property type="entry name" value="DUF4217"/>
    <property type="match status" value="1"/>
</dbReference>
<evidence type="ECO:0000259" key="14">
    <source>
        <dbReference type="PROSITE" id="PS51194"/>
    </source>
</evidence>
<comment type="caution">
    <text evidence="15">The sequence shown here is derived from an EMBL/GenBank/DDBJ whole genome shotgun (WGS) entry which is preliminary data.</text>
</comment>
<dbReference type="SUPFAM" id="SSF52540">
    <property type="entry name" value="P-loop containing nucleoside triphosphate hydrolases"/>
    <property type="match status" value="1"/>
</dbReference>
<feature type="domain" description="Helicase ATP-binding" evidence="13">
    <location>
        <begin position="20"/>
        <end position="194"/>
    </location>
</feature>
<keyword evidence="8 10" id="KW-0694">RNA-binding</keyword>
<gene>
    <name evidence="15" type="ORF">BCR43DRAFT_434415</name>
</gene>
<evidence type="ECO:0000256" key="12">
    <source>
        <dbReference type="SAM" id="MobiDB-lite"/>
    </source>
</evidence>
<comment type="similarity">
    <text evidence="9">Belongs to the DEAD box helicase family.</text>
</comment>
<dbReference type="InterPro" id="IPR025313">
    <property type="entry name" value="SPB4-like_CTE"/>
</dbReference>
<name>A0A1X2HPP6_SYNRA</name>
<dbReference type="STRING" id="13706.A0A1X2HPP6"/>
<evidence type="ECO:0000313" key="15">
    <source>
        <dbReference type="EMBL" id="ORZ01354.1"/>
    </source>
</evidence>
<evidence type="ECO:0000259" key="13">
    <source>
        <dbReference type="PROSITE" id="PS51192"/>
    </source>
</evidence>
<dbReference type="InterPro" id="IPR001650">
    <property type="entry name" value="Helicase_C-like"/>
</dbReference>
<comment type="catalytic activity">
    <reaction evidence="10">
        <text>ATP + H2O = ADP + phosphate + H(+)</text>
        <dbReference type="Rhea" id="RHEA:13065"/>
        <dbReference type="ChEBI" id="CHEBI:15377"/>
        <dbReference type="ChEBI" id="CHEBI:15378"/>
        <dbReference type="ChEBI" id="CHEBI:30616"/>
        <dbReference type="ChEBI" id="CHEBI:43474"/>
        <dbReference type="ChEBI" id="CHEBI:456216"/>
        <dbReference type="EC" id="3.6.4.13"/>
    </reaction>
</comment>
<evidence type="ECO:0000256" key="5">
    <source>
        <dbReference type="ARBA" id="ARBA00022801"/>
    </source>
</evidence>
<organism evidence="15 16">
    <name type="scientific">Syncephalastrum racemosum</name>
    <name type="common">Filamentous fungus</name>
    <dbReference type="NCBI Taxonomy" id="13706"/>
    <lineage>
        <taxon>Eukaryota</taxon>
        <taxon>Fungi</taxon>
        <taxon>Fungi incertae sedis</taxon>
        <taxon>Mucoromycota</taxon>
        <taxon>Mucoromycotina</taxon>
        <taxon>Mucoromycetes</taxon>
        <taxon>Mucorales</taxon>
        <taxon>Syncephalastraceae</taxon>
        <taxon>Syncephalastrum</taxon>
    </lineage>
</organism>
<dbReference type="GO" id="GO:0003723">
    <property type="term" value="F:RNA binding"/>
    <property type="evidence" value="ECO:0007669"/>
    <property type="project" value="UniProtKB-UniRule"/>
</dbReference>
<dbReference type="GO" id="GO:0005524">
    <property type="term" value="F:ATP binding"/>
    <property type="evidence" value="ECO:0007669"/>
    <property type="project" value="UniProtKB-UniRule"/>
</dbReference>
<proteinExistence type="inferred from homology"/>
<keyword evidence="7 9" id="KW-0067">ATP-binding</keyword>
<evidence type="ECO:0000256" key="1">
    <source>
        <dbReference type="ARBA" id="ARBA00004604"/>
    </source>
</evidence>
<dbReference type="Proteomes" id="UP000242180">
    <property type="component" value="Unassembled WGS sequence"/>
</dbReference>
<keyword evidence="11" id="KW-0175">Coiled coil</keyword>
<comment type="domain">
    <text evidence="10">The Q motif is unique to and characteristic of the DEAD box family of RNA helicases and controls ATP binding and hydrolysis.</text>
</comment>
<dbReference type="PROSITE" id="PS00039">
    <property type="entry name" value="DEAD_ATP_HELICASE"/>
    <property type="match status" value="1"/>
</dbReference>
<evidence type="ECO:0000313" key="16">
    <source>
        <dbReference type="Proteomes" id="UP000242180"/>
    </source>
</evidence>
<dbReference type="GO" id="GO:0006364">
    <property type="term" value="P:rRNA processing"/>
    <property type="evidence" value="ECO:0007669"/>
    <property type="project" value="UniProtKB-KW"/>
</dbReference>
<protein>
    <recommendedName>
        <fullName evidence="10">ATP-dependent RNA helicase</fullName>
        <ecNumber evidence="10">3.6.4.13</ecNumber>
    </recommendedName>
</protein>
<dbReference type="EMBL" id="MCGN01000002">
    <property type="protein sequence ID" value="ORZ01354.1"/>
    <property type="molecule type" value="Genomic_DNA"/>
</dbReference>
<dbReference type="GO" id="GO:0016887">
    <property type="term" value="F:ATP hydrolysis activity"/>
    <property type="evidence" value="ECO:0007669"/>
    <property type="project" value="RHEA"/>
</dbReference>
<dbReference type="InterPro" id="IPR027417">
    <property type="entry name" value="P-loop_NTPase"/>
</dbReference>
<accession>A0A1X2HPP6</accession>
<dbReference type="GO" id="GO:0032040">
    <property type="term" value="C:small-subunit processome"/>
    <property type="evidence" value="ECO:0007669"/>
    <property type="project" value="EnsemblFungi"/>
</dbReference>
<dbReference type="PROSITE" id="PS51192">
    <property type="entry name" value="HELICASE_ATP_BIND_1"/>
    <property type="match status" value="1"/>
</dbReference>
<keyword evidence="3" id="KW-0698">rRNA processing</keyword>
<dbReference type="FunCoup" id="A0A1X2HPP6">
    <property type="interactions" value="929"/>
</dbReference>
<keyword evidence="6 9" id="KW-0347">Helicase</keyword>
<dbReference type="CDD" id="cd17941">
    <property type="entry name" value="DEADc_DDX10"/>
    <property type="match status" value="1"/>
</dbReference>
<evidence type="ECO:0000256" key="2">
    <source>
        <dbReference type="ARBA" id="ARBA00022517"/>
    </source>
</evidence>
<evidence type="ECO:0000256" key="4">
    <source>
        <dbReference type="ARBA" id="ARBA00022741"/>
    </source>
</evidence>
<keyword evidence="4 9" id="KW-0547">Nucleotide-binding</keyword>
<evidence type="ECO:0000256" key="8">
    <source>
        <dbReference type="ARBA" id="ARBA00022884"/>
    </source>
</evidence>
<dbReference type="InterPro" id="IPR011545">
    <property type="entry name" value="DEAD/DEAH_box_helicase_dom"/>
</dbReference>
<dbReference type="SMART" id="SM00487">
    <property type="entry name" value="DEXDc"/>
    <property type="match status" value="1"/>
</dbReference>
<evidence type="ECO:0000256" key="11">
    <source>
        <dbReference type="SAM" id="Coils"/>
    </source>
</evidence>
<dbReference type="GO" id="GO:0003724">
    <property type="term" value="F:RNA helicase activity"/>
    <property type="evidence" value="ECO:0007669"/>
    <property type="project" value="UniProtKB-EC"/>
</dbReference>
<sequence length="714" mass="81110">MGGLKKADYRQLTEIQRKAIPLALARRDVLGAAKTGSGKTLAFLIPVLEVLYRERWDATDGLGALIVSPTRELAVQIFEVLRKIGREHNFSAGLVIGGKDFKVESDRIARMNILVATPGRLLQHMDQSTGFDCDNLQILVLDEADRIMDMGFQKTVNAIIENLPPQRQTLLFSATQTRSVKSLARLSLKDPEYVAVHEKAEHATPQKLTQHYVVCELYDKLNILYSFLRTHLQNKTIIFVSSCKQARFVYECFCKLQPGLSILHLHGKQKQTKRVEIFRKFASSQYAALISTDIAARGLDFPAVDWVLQLDCPEDADTYIHRVGRTARFDANGHALLMLLPTEVEGMKAELTRKKVPIEEIKIKASKQENIQPRLQSFCFRNPEIKYLGQRAFVSYMRSVYLQRNKDIFKATELPAEEFAHSLGLAGAPKIKFLKKDEALSAKAAKAVAKKEEQEEVEKHEKVREKAKTKVERMFQRKNQDVLSEHYHKLVNFDDENGSDEEEDFMTVQRVNHELSGDEEEGSGAEQDIKDLEAENKSKRQQKMTKKDLAKKGPKGERLVFDDEGNAHQLYELEDEADFLKAGDAKSQWEAFIKEKTAVMQAADVDDKQVAKLKRKEKRLKKKMREQAEREGVQMMDMSEDEDGVQLASASDMSEAGSDEEEQQSSGKRPWYQDSGDSEDEDDERPSKKRVLETDEPTTLQDQEALALQLLGNA</sequence>
<dbReference type="InterPro" id="IPR014001">
    <property type="entry name" value="Helicase_ATP-bd"/>
</dbReference>
<dbReference type="EC" id="3.6.4.13" evidence="10"/>
<dbReference type="AlphaFoldDB" id="A0A1X2HPP6"/>
<evidence type="ECO:0000256" key="9">
    <source>
        <dbReference type="RuleBase" id="RU000492"/>
    </source>
</evidence>
<dbReference type="InParanoid" id="A0A1X2HPP6"/>
<dbReference type="InterPro" id="IPR000629">
    <property type="entry name" value="RNA-helicase_DEAD-box_CS"/>
</dbReference>
<keyword evidence="2" id="KW-0690">Ribosome biogenesis</keyword>
<dbReference type="Gene3D" id="3.40.50.300">
    <property type="entry name" value="P-loop containing nucleotide triphosphate hydrolases"/>
    <property type="match status" value="2"/>
</dbReference>
<dbReference type="Pfam" id="PF13959">
    <property type="entry name" value="CTE_SPB4"/>
    <property type="match status" value="1"/>
</dbReference>
<dbReference type="Pfam" id="PF00270">
    <property type="entry name" value="DEAD"/>
    <property type="match status" value="1"/>
</dbReference>
<comment type="subcellular location">
    <subcellularLocation>
        <location evidence="1">Nucleus</location>
        <location evidence="1">Nucleolus</location>
    </subcellularLocation>
</comment>
<feature type="region of interest" description="Disordered" evidence="12">
    <location>
        <begin position="605"/>
        <end position="702"/>
    </location>
</feature>
<evidence type="ECO:0000256" key="10">
    <source>
        <dbReference type="RuleBase" id="RU365068"/>
    </source>
</evidence>
<feature type="coiled-coil region" evidence="11">
    <location>
        <begin position="450"/>
        <end position="477"/>
    </location>
</feature>
<feature type="region of interest" description="Disordered" evidence="12">
    <location>
        <begin position="533"/>
        <end position="559"/>
    </location>
</feature>
<dbReference type="OrthoDB" id="10259640at2759"/>
<feature type="compositionally biased region" description="Basic and acidic residues" evidence="12">
    <location>
        <begin position="545"/>
        <end position="559"/>
    </location>
</feature>
<dbReference type="PROSITE" id="PS51194">
    <property type="entry name" value="HELICASE_CTER"/>
    <property type="match status" value="1"/>
</dbReference>
<evidence type="ECO:0000256" key="6">
    <source>
        <dbReference type="ARBA" id="ARBA00022806"/>
    </source>
</evidence>